<evidence type="ECO:0000313" key="2">
    <source>
        <dbReference type="Proteomes" id="UP000037069"/>
    </source>
</evidence>
<keyword evidence="2" id="KW-1185">Reference proteome</keyword>
<proteinExistence type="predicted"/>
<name>A0A0L0BN57_LUCCU</name>
<sequence length="325" mass="35730">MTASLLLSLDKRIKSKQLISTQFRNLGPHAKVNIPDINNCKPDAAGKRFKGTQLGITSGQNIVRTPLNTPITANVDIMTGNDLVQATTVRPIEMPTTPIRKKTLLSQAIFSVKNGTRNLVATSKPPSTDMDRVICEVSKPKSFKINGVNMEKFNSPKLIMVKPATRLTKEKSLKRSKSKKATTFSKKVNCKSSFESSSCLSLLEFSASYASILLSSIKALSSAQVHLSWLPPKRLFRLPLCDSSLSILKLLGLKLVFCFNSSSSLIKRVMHVVFSRSLELDMVRKRSLLFEANDSREPYKPSLARDNIGVPGSIISKPGVFSSSS</sequence>
<comment type="caution">
    <text evidence="1">The sequence shown here is derived from an EMBL/GenBank/DDBJ whole genome shotgun (WGS) entry which is preliminary data.</text>
</comment>
<gene>
    <name evidence="1" type="ORF">FF38_07733</name>
</gene>
<accession>A0A0L0BN57</accession>
<dbReference type="AlphaFoldDB" id="A0A0L0BN57"/>
<evidence type="ECO:0000313" key="1">
    <source>
        <dbReference type="EMBL" id="KNC20709.1"/>
    </source>
</evidence>
<organism evidence="1 2">
    <name type="scientific">Lucilia cuprina</name>
    <name type="common">Green bottle fly</name>
    <name type="synonym">Australian sheep blowfly</name>
    <dbReference type="NCBI Taxonomy" id="7375"/>
    <lineage>
        <taxon>Eukaryota</taxon>
        <taxon>Metazoa</taxon>
        <taxon>Ecdysozoa</taxon>
        <taxon>Arthropoda</taxon>
        <taxon>Hexapoda</taxon>
        <taxon>Insecta</taxon>
        <taxon>Pterygota</taxon>
        <taxon>Neoptera</taxon>
        <taxon>Endopterygota</taxon>
        <taxon>Diptera</taxon>
        <taxon>Brachycera</taxon>
        <taxon>Muscomorpha</taxon>
        <taxon>Oestroidea</taxon>
        <taxon>Calliphoridae</taxon>
        <taxon>Luciliinae</taxon>
        <taxon>Lucilia</taxon>
    </lineage>
</organism>
<reference evidence="1 2" key="1">
    <citation type="journal article" date="2015" name="Nat. Commun.">
        <title>Lucilia cuprina genome unlocks parasitic fly biology to underpin future interventions.</title>
        <authorList>
            <person name="Anstead C.A."/>
            <person name="Korhonen P.K."/>
            <person name="Young N.D."/>
            <person name="Hall R.S."/>
            <person name="Jex A.R."/>
            <person name="Murali S.C."/>
            <person name="Hughes D.S."/>
            <person name="Lee S.F."/>
            <person name="Perry T."/>
            <person name="Stroehlein A.J."/>
            <person name="Ansell B.R."/>
            <person name="Breugelmans B."/>
            <person name="Hofmann A."/>
            <person name="Qu J."/>
            <person name="Dugan S."/>
            <person name="Lee S.L."/>
            <person name="Chao H."/>
            <person name="Dinh H."/>
            <person name="Han Y."/>
            <person name="Doddapaneni H.V."/>
            <person name="Worley K.C."/>
            <person name="Muzny D.M."/>
            <person name="Ioannidis P."/>
            <person name="Waterhouse R.M."/>
            <person name="Zdobnov E.M."/>
            <person name="James P.J."/>
            <person name="Bagnall N.H."/>
            <person name="Kotze A.C."/>
            <person name="Gibbs R.A."/>
            <person name="Richards S."/>
            <person name="Batterham P."/>
            <person name="Gasser R.B."/>
        </authorList>
    </citation>
    <scope>NUCLEOTIDE SEQUENCE [LARGE SCALE GENOMIC DNA]</scope>
    <source>
        <strain evidence="1 2">LS</strain>
        <tissue evidence="1">Full body</tissue>
    </source>
</reference>
<dbReference type="Proteomes" id="UP000037069">
    <property type="component" value="Unassembled WGS sequence"/>
</dbReference>
<dbReference type="EMBL" id="JRES01001705">
    <property type="protein sequence ID" value="KNC20709.1"/>
    <property type="molecule type" value="Genomic_DNA"/>
</dbReference>
<protein>
    <submittedName>
        <fullName evidence="1">Uncharacterized protein</fullName>
    </submittedName>
</protein>